<evidence type="ECO:0000256" key="1">
    <source>
        <dbReference type="SAM" id="MobiDB-lite"/>
    </source>
</evidence>
<evidence type="ECO:0000313" key="2">
    <source>
        <dbReference type="EMBL" id="CAD8310142.1"/>
    </source>
</evidence>
<feature type="compositionally biased region" description="Low complexity" evidence="1">
    <location>
        <begin position="170"/>
        <end position="200"/>
    </location>
</feature>
<feature type="region of interest" description="Disordered" evidence="1">
    <location>
        <begin position="155"/>
        <end position="200"/>
    </location>
</feature>
<feature type="compositionally biased region" description="Low complexity" evidence="1">
    <location>
        <begin position="46"/>
        <end position="57"/>
    </location>
</feature>
<name>A0A7R9W123_9STRA</name>
<accession>A0A7R9W123</accession>
<reference evidence="2" key="1">
    <citation type="submission" date="2021-01" db="EMBL/GenBank/DDBJ databases">
        <authorList>
            <person name="Corre E."/>
            <person name="Pelletier E."/>
            <person name="Niang G."/>
            <person name="Scheremetjew M."/>
            <person name="Finn R."/>
            <person name="Kale V."/>
            <person name="Holt S."/>
            <person name="Cochrane G."/>
            <person name="Meng A."/>
            <person name="Brown T."/>
            <person name="Cohen L."/>
        </authorList>
    </citation>
    <scope>NUCLEOTIDE SEQUENCE</scope>
    <source>
        <strain evidence="2">CCMP147</strain>
    </source>
</reference>
<organism evidence="2">
    <name type="scientific">Pseudictyota dubia</name>
    <dbReference type="NCBI Taxonomy" id="2749911"/>
    <lineage>
        <taxon>Eukaryota</taxon>
        <taxon>Sar</taxon>
        <taxon>Stramenopiles</taxon>
        <taxon>Ochrophyta</taxon>
        <taxon>Bacillariophyta</taxon>
        <taxon>Mediophyceae</taxon>
        <taxon>Biddulphiophycidae</taxon>
        <taxon>Eupodiscales</taxon>
        <taxon>Odontellaceae</taxon>
        <taxon>Pseudictyota</taxon>
    </lineage>
</organism>
<protein>
    <submittedName>
        <fullName evidence="2">Uncharacterized protein</fullName>
    </submittedName>
</protein>
<proteinExistence type="predicted"/>
<dbReference type="AlphaFoldDB" id="A0A7R9W123"/>
<dbReference type="EMBL" id="HBED01019351">
    <property type="protein sequence ID" value="CAD8310142.1"/>
    <property type="molecule type" value="Transcribed_RNA"/>
</dbReference>
<sequence length="200" mass="21966">MTLLPFRARRITMSPSLLSSSSVFLFFRTCNDSFLSRPLDGKTTGRLSRSQLSQESLAGTKRKRTRRRVSLKADVAVVPIPRREEYSDRIKERLWSSAAELYRNAARNAVEFASEGWNWRNVTEDEDMLVHSVSGELVHPVHLQNVLQMNAEAEAGGSGEPLLPIPLRPNRPVGAAASSTAAASASEQSQSQSQTSSAPA</sequence>
<gene>
    <name evidence="2" type="ORF">TDUB1175_LOCUS9663</name>
</gene>
<feature type="region of interest" description="Disordered" evidence="1">
    <location>
        <begin position="43"/>
        <end position="64"/>
    </location>
</feature>